<dbReference type="SMART" id="SM00602">
    <property type="entry name" value="VPS10"/>
    <property type="match status" value="1"/>
</dbReference>
<dbReference type="OrthoDB" id="443634at2759"/>
<dbReference type="Pfam" id="PF15902">
    <property type="entry name" value="Sortilin-Vps10"/>
    <property type="match status" value="2"/>
</dbReference>
<dbReference type="GO" id="GO:0005794">
    <property type="term" value="C:Golgi apparatus"/>
    <property type="evidence" value="ECO:0007669"/>
    <property type="project" value="TreeGrafter"/>
</dbReference>
<evidence type="ECO:0000256" key="3">
    <source>
        <dbReference type="SAM" id="Phobius"/>
    </source>
</evidence>
<keyword evidence="6" id="KW-1185">Reference proteome</keyword>
<evidence type="ECO:0000313" key="5">
    <source>
        <dbReference type="EMBL" id="EPZ35919.1"/>
    </source>
</evidence>
<keyword evidence="3" id="KW-1133">Transmembrane helix</keyword>
<dbReference type="STRING" id="988480.A0A075B067"/>
<feature type="non-terminal residue" evidence="5">
    <location>
        <position position="698"/>
    </location>
</feature>
<sequence length="698" mass="80511">MLITIFEKDITANSWRVAKIDGTSSIPGVFIFSLILVSIRIVSVWLMTMLGCIFTAAFLLLANCLKYDFHEITRDARTHYTDVVIHQGVYLYGRDTQVEYTIDGLKWHKLEFIANDIYEQDGKVFLVGDSHVMIDDRENFVSVKLPSAKASVTYQGDRVWFMTKDRYVYIGSEPCGLPVCSNQAYYSPDHGQSWVEAVKNVVKCEYPDPLTNNLICLNESGELYRYDVVENESRMLVDDCHGFEFSREWLIVARKRNEEVYVQVTRDLLEFHEPEFVNGAKSEAEVFVVLNPGGHNLQLYRKYLVEEFDGLSSKGFEQKRLGGGKIFEKRIAGEENKSFERQIVMLDSFGRTFEATLENVNQQENVEFEAVKGSPGVYFVNVEMNGRIQTRRSVDNGKTWHSVEAKGIGCESTPLDCFVHLKLNDELAVSESPLIVVGIGNVGQYLQEEKVLLSLDGGMTFKIISDSIKRIKIFDNVMLMADLKDTREIQYSKDYGKTYLVVIDLEMEECEELIEVKSECVLGKRRVFKRGENCLLKTKEFVDEQCECNFSDFECFKGKLIKNKYSECIEGNKLNFECKKPIEIEFNKFENEITFFNEFLKRDLKGNLFFKDKTFKDIFQIFENRFKISEFNFIATTRGNKLFFFFKSDSEVSSIEFELPIPVSGNYKQDPVVFISKDEFYFVGQNGCEIDSEICENV</sequence>
<dbReference type="AlphaFoldDB" id="A0A075B067"/>
<dbReference type="GO" id="GO:0006892">
    <property type="term" value="P:post-Golgi vesicle-mediated transport"/>
    <property type="evidence" value="ECO:0007669"/>
    <property type="project" value="TreeGrafter"/>
</dbReference>
<reference evidence="5 6" key="1">
    <citation type="journal article" date="2013" name="Curr. Biol.">
        <title>Shared signatures of parasitism and phylogenomics unite Cryptomycota and microsporidia.</title>
        <authorList>
            <person name="James T.Y."/>
            <person name="Pelin A."/>
            <person name="Bonen L."/>
            <person name="Ahrendt S."/>
            <person name="Sain D."/>
            <person name="Corradi N."/>
            <person name="Stajich J.E."/>
        </authorList>
    </citation>
    <scope>NUCLEOTIDE SEQUENCE [LARGE SCALE GENOMIC DNA]</scope>
    <source>
        <strain evidence="5 6">CSF55</strain>
    </source>
</reference>
<protein>
    <recommendedName>
        <fullName evidence="4">VPS10 domain-containing protein</fullName>
    </recommendedName>
</protein>
<name>A0A075B067_ROZAC</name>
<evidence type="ECO:0000313" key="6">
    <source>
        <dbReference type="Proteomes" id="UP000030755"/>
    </source>
</evidence>
<gene>
    <name evidence="5" type="ORF">O9G_005883</name>
</gene>
<organism evidence="5 6">
    <name type="scientific">Rozella allomycis (strain CSF55)</name>
    <dbReference type="NCBI Taxonomy" id="988480"/>
    <lineage>
        <taxon>Eukaryota</taxon>
        <taxon>Fungi</taxon>
        <taxon>Fungi incertae sedis</taxon>
        <taxon>Cryptomycota</taxon>
        <taxon>Cryptomycota incertae sedis</taxon>
        <taxon>Rozella</taxon>
    </lineage>
</organism>
<dbReference type="EMBL" id="KE560718">
    <property type="protein sequence ID" value="EPZ35919.1"/>
    <property type="molecule type" value="Genomic_DNA"/>
</dbReference>
<dbReference type="InterPro" id="IPR006581">
    <property type="entry name" value="VPS10"/>
</dbReference>
<keyword evidence="1" id="KW-0677">Repeat</keyword>
<evidence type="ECO:0000256" key="1">
    <source>
        <dbReference type="ARBA" id="ARBA00022737"/>
    </source>
</evidence>
<keyword evidence="3" id="KW-0812">Transmembrane</keyword>
<accession>A0A075B067</accession>
<feature type="domain" description="VPS10" evidence="4">
    <location>
        <begin position="89"/>
        <end position="611"/>
    </location>
</feature>
<keyword evidence="2" id="KW-0325">Glycoprotein</keyword>
<evidence type="ECO:0000259" key="4">
    <source>
        <dbReference type="SMART" id="SM00602"/>
    </source>
</evidence>
<dbReference type="PANTHER" id="PTHR12106:SF27">
    <property type="entry name" value="SORTILIN-RELATED RECEPTOR"/>
    <property type="match status" value="1"/>
</dbReference>
<dbReference type="GO" id="GO:0016020">
    <property type="term" value="C:membrane"/>
    <property type="evidence" value="ECO:0007669"/>
    <property type="project" value="InterPro"/>
</dbReference>
<proteinExistence type="predicted"/>
<dbReference type="PANTHER" id="PTHR12106">
    <property type="entry name" value="SORTILIN RELATED"/>
    <property type="match status" value="1"/>
</dbReference>
<feature type="transmembrane region" description="Helical" evidence="3">
    <location>
        <begin position="29"/>
        <end position="62"/>
    </location>
</feature>
<dbReference type="InterPro" id="IPR031778">
    <property type="entry name" value="Sortilin_N"/>
</dbReference>
<dbReference type="HOGENOM" id="CLU_394908_0_0_1"/>
<dbReference type="Proteomes" id="UP000030755">
    <property type="component" value="Unassembled WGS sequence"/>
</dbReference>
<dbReference type="InterPro" id="IPR050310">
    <property type="entry name" value="VPS10-sortilin"/>
</dbReference>
<evidence type="ECO:0000256" key="2">
    <source>
        <dbReference type="ARBA" id="ARBA00023180"/>
    </source>
</evidence>
<dbReference type="SUPFAM" id="SSF110296">
    <property type="entry name" value="Oligoxyloglucan reducing end-specific cellobiohydrolase"/>
    <property type="match status" value="1"/>
</dbReference>
<keyword evidence="3" id="KW-0472">Membrane</keyword>